<dbReference type="STRING" id="545619.SAMN04489860_2613"/>
<proteinExistence type="predicted"/>
<dbReference type="Proteomes" id="UP000185663">
    <property type="component" value="Chromosome I"/>
</dbReference>
<dbReference type="OrthoDB" id="5144122at2"/>
<reference evidence="2 3" key="1">
    <citation type="submission" date="2016-10" db="EMBL/GenBank/DDBJ databases">
        <authorList>
            <person name="de Groot N.N."/>
        </authorList>
    </citation>
    <scope>NUCLEOTIDE SEQUENCE [LARGE SCALE GENOMIC DNA]</scope>
    <source>
        <strain evidence="2 3">DSM 22126</strain>
    </source>
</reference>
<evidence type="ECO:0000256" key="1">
    <source>
        <dbReference type="SAM" id="MobiDB-lite"/>
    </source>
</evidence>
<protein>
    <submittedName>
        <fullName evidence="2">Uncharacterized protein</fullName>
    </submittedName>
</protein>
<dbReference type="eggNOG" id="ENOG5033UVF">
    <property type="taxonomic scope" value="Bacteria"/>
</dbReference>
<evidence type="ECO:0000313" key="2">
    <source>
        <dbReference type="EMBL" id="SDS88271.1"/>
    </source>
</evidence>
<name>A0A1H1VUX6_9CELL</name>
<evidence type="ECO:0000313" key="3">
    <source>
        <dbReference type="Proteomes" id="UP000185663"/>
    </source>
</evidence>
<dbReference type="EMBL" id="LT629776">
    <property type="protein sequence ID" value="SDS88271.1"/>
    <property type="molecule type" value="Genomic_DNA"/>
</dbReference>
<dbReference type="RefSeq" id="WP_083372768.1">
    <property type="nucleotide sequence ID" value="NZ_LT629776.1"/>
</dbReference>
<organism evidence="2 3">
    <name type="scientific">Paraoerskovia marina</name>
    <dbReference type="NCBI Taxonomy" id="545619"/>
    <lineage>
        <taxon>Bacteria</taxon>
        <taxon>Bacillati</taxon>
        <taxon>Actinomycetota</taxon>
        <taxon>Actinomycetes</taxon>
        <taxon>Micrococcales</taxon>
        <taxon>Cellulomonadaceae</taxon>
        <taxon>Paraoerskovia</taxon>
    </lineage>
</organism>
<gene>
    <name evidence="2" type="ORF">SAMN04489860_2613</name>
</gene>
<accession>A0A1H1VUX6</accession>
<sequence length="211" mass="22968">MDDGETNETGEPWEQVAERFAQMSGLVGEVADPLLWGMDLREESLAVVDDSTDDEIDPAAERFCRGYETFEAEPFGVETLRHPVTDEVLPDLLRAALTTAIAAPLHTDVRPPTEPGGTAGSDDFADAYQDYRSAMRAVLDDVERAGIDTSPTVVDGVGPGARITTRGITAQYVQVGERALLVTGPTDLVERVDVVMRPLRNLLHDEDGPRF</sequence>
<feature type="region of interest" description="Disordered" evidence="1">
    <location>
        <begin position="105"/>
        <end position="124"/>
    </location>
</feature>
<keyword evidence="3" id="KW-1185">Reference proteome</keyword>
<dbReference type="AlphaFoldDB" id="A0A1H1VUX6"/>